<feature type="region of interest" description="Disordered" evidence="2">
    <location>
        <begin position="269"/>
        <end position="320"/>
    </location>
</feature>
<evidence type="ECO:0000256" key="1">
    <source>
        <dbReference type="ARBA" id="ARBA00023006"/>
    </source>
</evidence>
<evidence type="ECO:0000259" key="3">
    <source>
        <dbReference type="Pfam" id="PF21054"/>
    </source>
</evidence>
<dbReference type="PANTHER" id="PTHR45971:SF1">
    <property type="entry name" value="RUBICON, ISOFORM A"/>
    <property type="match status" value="1"/>
</dbReference>
<organism evidence="4 5">
    <name type="scientific">Bugula neritina</name>
    <name type="common">Brown bryozoan</name>
    <name type="synonym">Sertularia neritina</name>
    <dbReference type="NCBI Taxonomy" id="10212"/>
    <lineage>
        <taxon>Eukaryota</taxon>
        <taxon>Metazoa</taxon>
        <taxon>Spiralia</taxon>
        <taxon>Lophotrochozoa</taxon>
        <taxon>Bryozoa</taxon>
        <taxon>Gymnolaemata</taxon>
        <taxon>Cheilostomatida</taxon>
        <taxon>Flustrina</taxon>
        <taxon>Buguloidea</taxon>
        <taxon>Bugulidae</taxon>
        <taxon>Bugula</taxon>
    </lineage>
</organism>
<dbReference type="EMBL" id="VXIV02003031">
    <property type="protein sequence ID" value="KAF6021465.1"/>
    <property type="molecule type" value="Genomic_DNA"/>
</dbReference>
<feature type="compositionally biased region" description="Basic residues" evidence="2">
    <location>
        <begin position="269"/>
        <end position="278"/>
    </location>
</feature>
<reference evidence="4" key="1">
    <citation type="submission" date="2020-06" db="EMBL/GenBank/DDBJ databases">
        <title>Draft genome of Bugula neritina, a colonial animal packing powerful symbionts and potential medicines.</title>
        <authorList>
            <person name="Rayko M."/>
        </authorList>
    </citation>
    <scope>NUCLEOTIDE SEQUENCE [LARGE SCALE GENOMIC DNA]</scope>
    <source>
        <strain evidence="4">Kwan_BN1</strain>
    </source>
</reference>
<proteinExistence type="predicted"/>
<dbReference type="Pfam" id="PF21054">
    <property type="entry name" value="RUBC_PIKBD"/>
    <property type="match status" value="1"/>
</dbReference>
<dbReference type="PANTHER" id="PTHR45971">
    <property type="entry name" value="PHOX (PX) DOMAIN-CONTAINING PROTEIN"/>
    <property type="match status" value="1"/>
</dbReference>
<feature type="region of interest" description="Disordered" evidence="2">
    <location>
        <begin position="48"/>
        <end position="147"/>
    </location>
</feature>
<feature type="domain" description="Rubicon PI3K-binding" evidence="3">
    <location>
        <begin position="205"/>
        <end position="418"/>
    </location>
</feature>
<feature type="compositionally biased region" description="Polar residues" evidence="2">
    <location>
        <begin position="104"/>
        <end position="118"/>
    </location>
</feature>
<gene>
    <name evidence="4" type="ORF">EB796_020229</name>
</gene>
<evidence type="ECO:0000313" key="4">
    <source>
        <dbReference type="EMBL" id="KAF6021465.1"/>
    </source>
</evidence>
<evidence type="ECO:0000313" key="5">
    <source>
        <dbReference type="Proteomes" id="UP000593567"/>
    </source>
</evidence>
<comment type="caution">
    <text evidence="4">The sequence shown here is derived from an EMBL/GenBank/DDBJ whole genome shotgun (WGS) entry which is preliminary data.</text>
</comment>
<name>A0A7J7J620_BUGNE</name>
<dbReference type="GO" id="GO:1901981">
    <property type="term" value="F:phosphatidylinositol phosphate binding"/>
    <property type="evidence" value="ECO:0007669"/>
    <property type="project" value="TreeGrafter"/>
</dbReference>
<sequence length="441" mass="49460">MKQNLHRFYNDDAFLCNHDYFQALCVCLEAVDKNQSSLLTNIDHSLISRGRSSTSSSSSPYTPRSRTHTQPTDPLTQELTSSTVSLRSKTEPAMTPAKKWAESSRMSQDSVTLDNILNNEEKTHNSNTHPTNQKKVSKGKQPMKGHQSNLWTAWTGRSSRPACLIRTLLWLIGYTMCPESSFLTQPSPGESLKSYLSSQDFDTCAELDRENAHFAISEALIAAIEYMKWNQVLRPAEPPLLENLSQLEDSELESDEEIVKLKQRIKEKKKQRFMKKHGLASEKSSSGATPKSSSHSNSIRDSDSMFSEEDEYNSSAPSDTDSLLTLRDGLLFTDRLSDSGLSSNINPSADQVALSLLSQFNEYHLPKADELVWLVSEKEAPQALLPLPDSLPISPDDMMEGRKGTRIRGNADWAPPRPQIIFNIHPNPGYSILPKYTRLLI</sequence>
<evidence type="ECO:0000256" key="2">
    <source>
        <dbReference type="SAM" id="MobiDB-lite"/>
    </source>
</evidence>
<dbReference type="OrthoDB" id="10067503at2759"/>
<dbReference type="Proteomes" id="UP000593567">
    <property type="component" value="Unassembled WGS sequence"/>
</dbReference>
<feature type="compositionally biased region" description="Polar residues" evidence="2">
    <location>
        <begin position="125"/>
        <end position="134"/>
    </location>
</feature>
<feature type="compositionally biased region" description="Low complexity" evidence="2">
    <location>
        <begin position="48"/>
        <end position="64"/>
    </location>
</feature>
<feature type="compositionally biased region" description="Polar residues" evidence="2">
    <location>
        <begin position="70"/>
        <end position="87"/>
    </location>
</feature>
<accession>A0A7J7J620</accession>
<keyword evidence="1" id="KW-0072">Autophagy</keyword>
<feature type="compositionally biased region" description="Low complexity" evidence="2">
    <location>
        <begin position="281"/>
        <end position="297"/>
    </location>
</feature>
<protein>
    <submittedName>
        <fullName evidence="4">KIAA0226</fullName>
    </submittedName>
</protein>
<keyword evidence="5" id="KW-1185">Reference proteome</keyword>
<dbReference type="GO" id="GO:0006914">
    <property type="term" value="P:autophagy"/>
    <property type="evidence" value="ECO:0007669"/>
    <property type="project" value="UniProtKB-KW"/>
</dbReference>
<dbReference type="InterPro" id="IPR048569">
    <property type="entry name" value="RUBC_PIKBD"/>
</dbReference>
<dbReference type="InterPro" id="IPR052428">
    <property type="entry name" value="Autophagy_HostDef_Reg"/>
</dbReference>
<dbReference type="AlphaFoldDB" id="A0A7J7J620"/>